<comment type="function">
    <text evidence="7">Component of the sequence-specific heterotrimeric transcription factor (NF-Y) which specifically recognizes a 5'-CCAAT-3' box motif found in the promoters of its target genes. NF-Y can function as both an activator and a repressor, depending on its interacting cofactors.</text>
</comment>
<dbReference type="GO" id="GO:0000978">
    <property type="term" value="F:RNA polymerase II cis-regulatory region sequence-specific DNA binding"/>
    <property type="evidence" value="ECO:0007669"/>
    <property type="project" value="TreeGrafter"/>
</dbReference>
<dbReference type="InterPro" id="IPR009072">
    <property type="entry name" value="Histone-fold"/>
</dbReference>
<dbReference type="InterPro" id="IPR050568">
    <property type="entry name" value="Transcr_DNA_Rep_Reg"/>
</dbReference>
<evidence type="ECO:0000313" key="16">
    <source>
        <dbReference type="Proteomes" id="UP000070412"/>
    </source>
</evidence>
<dbReference type="EMBL" id="WVUK01000066">
    <property type="protein sequence ID" value="KAF7488435.1"/>
    <property type="molecule type" value="Genomic_DNA"/>
</dbReference>
<evidence type="ECO:0000256" key="4">
    <source>
        <dbReference type="ARBA" id="ARBA00023159"/>
    </source>
</evidence>
<dbReference type="GO" id="GO:0046982">
    <property type="term" value="F:protein heterodimerization activity"/>
    <property type="evidence" value="ECO:0007669"/>
    <property type="project" value="InterPro"/>
</dbReference>
<evidence type="ECO:0000256" key="5">
    <source>
        <dbReference type="ARBA" id="ARBA00023163"/>
    </source>
</evidence>
<keyword evidence="6" id="KW-0539">Nucleus</keyword>
<evidence type="ECO:0000256" key="10">
    <source>
        <dbReference type="ARBA" id="ARBA00040590"/>
    </source>
</evidence>
<keyword evidence="16" id="KW-1185">Reference proteome</keyword>
<dbReference type="Pfam" id="PF00125">
    <property type="entry name" value="Histone"/>
    <property type="match status" value="1"/>
</dbReference>
<dbReference type="GO" id="GO:0016602">
    <property type="term" value="C:CCAAT-binding factor complex"/>
    <property type="evidence" value="ECO:0007669"/>
    <property type="project" value="TreeGrafter"/>
</dbReference>
<dbReference type="PANTHER" id="PTHR10252:SF8">
    <property type="entry name" value="NUCLEAR TRANSCRIPTION FACTOR Y SUBUNIT GAMMA"/>
    <property type="match status" value="1"/>
</dbReference>
<comment type="similarity">
    <text evidence="9">Belongs to the NFYC/HAP5 subunit family.</text>
</comment>
<evidence type="ECO:0000256" key="3">
    <source>
        <dbReference type="ARBA" id="ARBA00023125"/>
    </source>
</evidence>
<keyword evidence="3" id="KW-0238">DNA-binding</keyword>
<sequence>MDSTQIMKNISAEARDMFESFWKAELNSIENLTNDDFRNQELPLARIKKIMKLDEDVKMISGEAPILFAKAIEIFIAELSLRAWINTEESKRRTLQRNDIAMAITKYDQFDFLIDIVPREETKPNKRPDASIVITNDNHYNYYLQLAQQQSSSGQPIQIIQAANRGQFALSPQIIQVPVPSTPLNQNPDANIIASPTININRNSTTQGTKTQSETNL</sequence>
<evidence type="ECO:0000256" key="2">
    <source>
        <dbReference type="ARBA" id="ARBA00023015"/>
    </source>
</evidence>
<evidence type="ECO:0000256" key="9">
    <source>
        <dbReference type="ARBA" id="ARBA00038129"/>
    </source>
</evidence>
<feature type="domain" description="Core Histone H2A/H2B/H3" evidence="13">
    <location>
        <begin position="21"/>
        <end position="104"/>
    </location>
</feature>
<dbReference type="CDD" id="cd22908">
    <property type="entry name" value="HFD_NFYC-like"/>
    <property type="match status" value="1"/>
</dbReference>
<dbReference type="FunFam" id="1.10.20.10:FF:000006">
    <property type="entry name" value="Nuclear transcription factor Y subunit gamma"/>
    <property type="match status" value="1"/>
</dbReference>
<proteinExistence type="inferred from homology"/>
<gene>
    <name evidence="14" type="ORF">SSS_7666</name>
</gene>
<dbReference type="GO" id="GO:0001228">
    <property type="term" value="F:DNA-binding transcription activator activity, RNA polymerase II-specific"/>
    <property type="evidence" value="ECO:0007669"/>
    <property type="project" value="TreeGrafter"/>
</dbReference>
<dbReference type="SUPFAM" id="SSF47113">
    <property type="entry name" value="Histone-fold"/>
    <property type="match status" value="1"/>
</dbReference>
<dbReference type="AlphaFoldDB" id="A0A834R2D2"/>
<protein>
    <recommendedName>
        <fullName evidence="10">Nuclear transcription factor Y subunit gamma</fullName>
    </recommendedName>
    <alternativeName>
        <fullName evidence="11">CAAT box DNA-binding protein subunit C</fullName>
    </alternativeName>
    <alternativeName>
        <fullName evidence="12">Nuclear transcription factor Y subunit C</fullName>
    </alternativeName>
</protein>
<reference evidence="15" key="3">
    <citation type="submission" date="2022-06" db="UniProtKB">
        <authorList>
            <consortium name="EnsemblMetazoa"/>
        </authorList>
    </citation>
    <scope>IDENTIFICATION</scope>
</reference>
<comment type="subcellular location">
    <subcellularLocation>
        <location evidence="1">Nucleus</location>
    </subcellularLocation>
</comment>
<keyword evidence="5" id="KW-0804">Transcription</keyword>
<dbReference type="OrthoDB" id="1272441at2759"/>
<reference evidence="14" key="2">
    <citation type="submission" date="2020-01" db="EMBL/GenBank/DDBJ databases">
        <authorList>
            <person name="Korhonen P.K.K."/>
            <person name="Guangxu M.G."/>
            <person name="Wang T.W."/>
            <person name="Stroehlein A.J.S."/>
            <person name="Young N.D."/>
            <person name="Ang C.-S.A."/>
            <person name="Fernando D.W.F."/>
            <person name="Lu H.L."/>
            <person name="Taylor S.T."/>
            <person name="Ehtesham M.E.M."/>
            <person name="Najaraj S.H.N."/>
            <person name="Harsha G.H.G."/>
            <person name="Madugundu A.M."/>
            <person name="Renuse S.R."/>
            <person name="Holt D.H."/>
            <person name="Pandey A.P."/>
            <person name="Papenfuss A.P."/>
            <person name="Gasser R.B.G."/>
            <person name="Fischer K.F."/>
        </authorList>
    </citation>
    <scope>NUCLEOTIDE SEQUENCE</scope>
    <source>
        <strain evidence="14">SSS_KF_BRIS2020</strain>
    </source>
</reference>
<evidence type="ECO:0000256" key="6">
    <source>
        <dbReference type="ARBA" id="ARBA00023242"/>
    </source>
</evidence>
<evidence type="ECO:0000256" key="7">
    <source>
        <dbReference type="ARBA" id="ARBA00025263"/>
    </source>
</evidence>
<evidence type="ECO:0000259" key="13">
    <source>
        <dbReference type="Pfam" id="PF00125"/>
    </source>
</evidence>
<accession>A0A834R2D2</accession>
<name>A0A834R2D2_SARSC</name>
<evidence type="ECO:0000256" key="11">
    <source>
        <dbReference type="ARBA" id="ARBA00042333"/>
    </source>
</evidence>
<dbReference type="InterPro" id="IPR007125">
    <property type="entry name" value="H2A/H2B/H3"/>
</dbReference>
<evidence type="ECO:0000256" key="8">
    <source>
        <dbReference type="ARBA" id="ARBA00025911"/>
    </source>
</evidence>
<organism evidence="14">
    <name type="scientific">Sarcoptes scabiei</name>
    <name type="common">Itch mite</name>
    <name type="synonym">Acarus scabiei</name>
    <dbReference type="NCBI Taxonomy" id="52283"/>
    <lineage>
        <taxon>Eukaryota</taxon>
        <taxon>Metazoa</taxon>
        <taxon>Ecdysozoa</taxon>
        <taxon>Arthropoda</taxon>
        <taxon>Chelicerata</taxon>
        <taxon>Arachnida</taxon>
        <taxon>Acari</taxon>
        <taxon>Acariformes</taxon>
        <taxon>Sarcoptiformes</taxon>
        <taxon>Astigmata</taxon>
        <taxon>Psoroptidia</taxon>
        <taxon>Sarcoptoidea</taxon>
        <taxon>Sarcoptidae</taxon>
        <taxon>Sarcoptinae</taxon>
        <taxon>Sarcoptes</taxon>
    </lineage>
</organism>
<evidence type="ECO:0000313" key="15">
    <source>
        <dbReference type="EnsemblMetazoa" id="KAF7488435.1"/>
    </source>
</evidence>
<evidence type="ECO:0000256" key="12">
    <source>
        <dbReference type="ARBA" id="ARBA00042663"/>
    </source>
</evidence>
<dbReference type="Proteomes" id="UP000070412">
    <property type="component" value="Unassembled WGS sequence"/>
</dbReference>
<evidence type="ECO:0000256" key="1">
    <source>
        <dbReference type="ARBA" id="ARBA00004123"/>
    </source>
</evidence>
<dbReference type="PANTHER" id="PTHR10252">
    <property type="entry name" value="HISTONE-LIKE TRANSCRIPTION FACTOR CCAAT-RELATED"/>
    <property type="match status" value="1"/>
</dbReference>
<evidence type="ECO:0000313" key="14">
    <source>
        <dbReference type="EMBL" id="KAF7488435.1"/>
    </source>
</evidence>
<reference evidence="16" key="1">
    <citation type="journal article" date="2020" name="PLoS Negl. Trop. Dis.">
        <title>High-quality nuclear genome for Sarcoptes scabiei-A critical resource for a neglected parasite.</title>
        <authorList>
            <person name="Korhonen P.K."/>
            <person name="Gasser R.B."/>
            <person name="Ma G."/>
            <person name="Wang T."/>
            <person name="Stroehlein A.J."/>
            <person name="Young N.D."/>
            <person name="Ang C.S."/>
            <person name="Fernando D.D."/>
            <person name="Lu H.C."/>
            <person name="Taylor S."/>
            <person name="Reynolds S.L."/>
            <person name="Mofiz E."/>
            <person name="Najaraj S.H."/>
            <person name="Gowda H."/>
            <person name="Madugundu A."/>
            <person name="Renuse S."/>
            <person name="Holt D."/>
            <person name="Pandey A."/>
            <person name="Papenfuss A.T."/>
            <person name="Fischer K."/>
        </authorList>
    </citation>
    <scope>NUCLEOTIDE SEQUENCE [LARGE SCALE GENOMIC DNA]</scope>
</reference>
<dbReference type="Gene3D" id="1.10.20.10">
    <property type="entry name" value="Histone, subunit A"/>
    <property type="match status" value="1"/>
</dbReference>
<comment type="subunit">
    <text evidence="8">Heterotrimeric transcription factor composed of three components, NF-YA, NF-YB and NF-YC. NF-YB and NF-YC must interact and dimerize for NF-YA association and DNA binding.</text>
</comment>
<keyword evidence="4" id="KW-0010">Activator</keyword>
<keyword evidence="2" id="KW-0805">Transcription regulation</keyword>
<dbReference type="EnsemblMetazoa" id="SSS_7666s_mrna">
    <property type="protein sequence ID" value="KAF7488435.1"/>
    <property type="gene ID" value="SSS_7666"/>
</dbReference>